<dbReference type="Pfam" id="PF00254">
    <property type="entry name" value="FKBP_C"/>
    <property type="match status" value="1"/>
</dbReference>
<feature type="compositionally biased region" description="Basic and acidic residues" evidence="11">
    <location>
        <begin position="7"/>
        <end position="24"/>
    </location>
</feature>
<dbReference type="GO" id="GO:0005737">
    <property type="term" value="C:cytoplasm"/>
    <property type="evidence" value="ECO:0007669"/>
    <property type="project" value="UniProtKB-SubCell"/>
</dbReference>
<evidence type="ECO:0000313" key="13">
    <source>
        <dbReference type="EMBL" id="CAL10005.1"/>
    </source>
</evidence>
<dbReference type="InterPro" id="IPR001179">
    <property type="entry name" value="PPIase_FKBP_dom"/>
</dbReference>
<dbReference type="AlphaFoldDB" id="A5AC54"/>
<keyword evidence="5 9" id="KW-0697">Rotamase</keyword>
<dbReference type="PANTHER" id="PTHR47861:SF3">
    <property type="entry name" value="FKBP-TYPE PEPTIDYL-PROLYL CIS-TRANS ISOMERASE SLYD"/>
    <property type="match status" value="1"/>
</dbReference>
<accession>A5AC54</accession>
<evidence type="ECO:0000256" key="3">
    <source>
        <dbReference type="ARBA" id="ARBA00006577"/>
    </source>
</evidence>
<dbReference type="EMBL" id="AM292265">
    <property type="protein sequence ID" value="CAL22855.1"/>
    <property type="molecule type" value="Genomic_DNA"/>
</dbReference>
<evidence type="ECO:0000256" key="4">
    <source>
        <dbReference type="ARBA" id="ARBA00022490"/>
    </source>
</evidence>
<evidence type="ECO:0000259" key="12">
    <source>
        <dbReference type="PROSITE" id="PS50059"/>
    </source>
</evidence>
<evidence type="ECO:0000256" key="9">
    <source>
        <dbReference type="PROSITE-ProRule" id="PRU00277"/>
    </source>
</evidence>
<evidence type="ECO:0000256" key="6">
    <source>
        <dbReference type="ARBA" id="ARBA00023186"/>
    </source>
</evidence>
<keyword evidence="7 9" id="KW-0413">Isomerase</keyword>
<dbReference type="InterPro" id="IPR048261">
    <property type="entry name" value="SlpA/SlyD-like_ins_sf"/>
</dbReference>
<comment type="subcellular location">
    <subcellularLocation>
        <location evidence="2">Cytoplasm</location>
    </subcellularLocation>
</comment>
<evidence type="ECO:0000256" key="11">
    <source>
        <dbReference type="SAM" id="MobiDB-lite"/>
    </source>
</evidence>
<dbReference type="GO" id="GO:0003755">
    <property type="term" value="F:peptidyl-prolyl cis-trans isomerase activity"/>
    <property type="evidence" value="ECO:0007669"/>
    <property type="project" value="UniProtKB-UniRule"/>
</dbReference>
<comment type="similarity">
    <text evidence="3 10">Belongs to the FKBP-type PPIase family.</text>
</comment>
<dbReference type="Gene3D" id="2.40.10.330">
    <property type="match status" value="1"/>
</dbReference>
<dbReference type="PANTHER" id="PTHR47861">
    <property type="entry name" value="FKBP-TYPE PEPTIDYL-PROLYL CIS-TRANS ISOMERASE SLYD"/>
    <property type="match status" value="1"/>
</dbReference>
<evidence type="ECO:0000256" key="2">
    <source>
        <dbReference type="ARBA" id="ARBA00004496"/>
    </source>
</evidence>
<organism evidence="13">
    <name type="scientific">Nitrobacter sp. BS5/19</name>
    <dbReference type="NCBI Taxonomy" id="393259"/>
    <lineage>
        <taxon>Bacteria</taxon>
        <taxon>Pseudomonadati</taxon>
        <taxon>Pseudomonadota</taxon>
        <taxon>Alphaproteobacteria</taxon>
        <taxon>Hyphomicrobiales</taxon>
        <taxon>Nitrobacteraceae</taxon>
        <taxon>Nitrobacter</taxon>
    </lineage>
</organism>
<keyword evidence="4" id="KW-0963">Cytoplasm</keyword>
<reference evidence="14" key="1">
    <citation type="submission" date="2006-07" db="EMBL/GenBank/DDBJ databases">
        <title>A taxonomic study of Nitrobacter using rep-PCR, the 16S rRNA and nitrite oxidoreductase genes.</title>
        <authorList>
            <person name="Vanparys B."/>
            <person name="Spieck E."/>
            <person name="Heylen K."/>
            <person name="Wittebolle L."/>
            <person name="Geets J."/>
            <person name="Boon N."/>
            <person name="De Vos P."/>
        </authorList>
    </citation>
    <scope>NUCLEOTIDE SEQUENCE</scope>
    <source>
        <strain evidence="14">BS5/19</strain>
    </source>
</reference>
<evidence type="ECO:0000256" key="10">
    <source>
        <dbReference type="RuleBase" id="RU003915"/>
    </source>
</evidence>
<dbReference type="SUPFAM" id="SSF54534">
    <property type="entry name" value="FKBP-like"/>
    <property type="match status" value="1"/>
</dbReference>
<evidence type="ECO:0000313" key="14">
    <source>
        <dbReference type="EMBL" id="CAL22855.1"/>
    </source>
</evidence>
<proteinExistence type="inferred from homology"/>
<reference evidence="13" key="2">
    <citation type="journal article" date="2007" name="Syst. Appl. Microbiol.">
        <title>The phylogeny of the genus Nitrobacter based on comparative rep-PCR, 16S rRNA and nitrite oxidoreductase gene sequence analysis.</title>
        <authorList>
            <person name="Vanparys B."/>
            <person name="Spieck E."/>
            <person name="Heylen K."/>
            <person name="Wittebolle L."/>
            <person name="Geets J."/>
            <person name="Boon N."/>
            <person name="De Vos P."/>
        </authorList>
    </citation>
    <scope>NUCLEOTIDE SEQUENCE</scope>
    <source>
        <strain evidence="13">BS5/19</strain>
    </source>
</reference>
<dbReference type="GO" id="GO:0042026">
    <property type="term" value="P:protein refolding"/>
    <property type="evidence" value="ECO:0007669"/>
    <property type="project" value="UniProtKB-ARBA"/>
</dbReference>
<evidence type="ECO:0000256" key="1">
    <source>
        <dbReference type="ARBA" id="ARBA00000971"/>
    </source>
</evidence>
<dbReference type="EC" id="5.2.1.8" evidence="10"/>
<dbReference type="PROSITE" id="PS50059">
    <property type="entry name" value="FKBP_PPIASE"/>
    <property type="match status" value="1"/>
</dbReference>
<sequence length="235" mass="25496">MVGDITTHGHEHDHNHDHDHDHELAPAHLGAPERVGVGKYVTINYTLRTNGAIRHIRSSVWGDEPLEYQHGSGRLLPALERALEGRVAGERLDVILPPEEAYGERDKALQQRVPVETFGGVDQIEPGMCFLAHSDDERRVENVMVTEVDEDNGYVVVDTNHPLAGMTLEFEVSVVAVRDTPTPAGHRQIDPTMASMGDGLALAAAEATIASRRKPVSDEASKPSAPSTIDDSGNA</sequence>
<name>A5AC54_9BRAD</name>
<evidence type="ECO:0000256" key="7">
    <source>
        <dbReference type="ARBA" id="ARBA00023235"/>
    </source>
</evidence>
<feature type="region of interest" description="Disordered" evidence="11">
    <location>
        <begin position="1"/>
        <end position="24"/>
    </location>
</feature>
<feature type="compositionally biased region" description="Polar residues" evidence="11">
    <location>
        <begin position="224"/>
        <end position="235"/>
    </location>
</feature>
<dbReference type="InterPro" id="IPR046357">
    <property type="entry name" value="PPIase_dom_sf"/>
</dbReference>
<keyword evidence="6" id="KW-0143">Chaperone</keyword>
<comment type="catalytic activity">
    <reaction evidence="1 9 10">
        <text>[protein]-peptidylproline (omega=180) = [protein]-peptidylproline (omega=0)</text>
        <dbReference type="Rhea" id="RHEA:16237"/>
        <dbReference type="Rhea" id="RHEA-COMP:10747"/>
        <dbReference type="Rhea" id="RHEA-COMP:10748"/>
        <dbReference type="ChEBI" id="CHEBI:83833"/>
        <dbReference type="ChEBI" id="CHEBI:83834"/>
        <dbReference type="EC" id="5.2.1.8"/>
    </reaction>
</comment>
<dbReference type="EMBL" id="AM286362">
    <property type="protein sequence ID" value="CAL10005.1"/>
    <property type="molecule type" value="Genomic_DNA"/>
</dbReference>
<protein>
    <recommendedName>
        <fullName evidence="10">Peptidyl-prolyl cis-trans isomerase</fullName>
        <ecNumber evidence="10">5.2.1.8</ecNumber>
    </recommendedName>
</protein>
<comment type="function">
    <text evidence="8">Also involved in hydrogenase metallocenter assembly, probably by participating in the nickel insertion step. This function in hydrogenase biosynthesis requires chaperone activity and the presence of the metal-binding domain, but not PPIase activity.</text>
</comment>
<dbReference type="Gene3D" id="3.10.50.40">
    <property type="match status" value="1"/>
</dbReference>
<gene>
    <name evidence="13" type="primary">nxrX</name>
</gene>
<evidence type="ECO:0000256" key="8">
    <source>
        <dbReference type="ARBA" id="ARBA00037071"/>
    </source>
</evidence>
<feature type="region of interest" description="Disordered" evidence="11">
    <location>
        <begin position="211"/>
        <end position="235"/>
    </location>
</feature>
<evidence type="ECO:0000256" key="5">
    <source>
        <dbReference type="ARBA" id="ARBA00023110"/>
    </source>
</evidence>
<feature type="domain" description="PPIase FKBP-type" evidence="12">
    <location>
        <begin position="38"/>
        <end position="114"/>
    </location>
</feature>